<keyword evidence="1" id="KW-0732">Signal</keyword>
<evidence type="ECO:0000256" key="1">
    <source>
        <dbReference type="SAM" id="SignalP"/>
    </source>
</evidence>
<proteinExistence type="predicted"/>
<dbReference type="EMBL" id="CP061038">
    <property type="protein sequence ID" value="QNQ09749.1"/>
    <property type="molecule type" value="Genomic_DNA"/>
</dbReference>
<name>A0A7H0LJ96_9SPHN</name>
<evidence type="ECO:0000313" key="2">
    <source>
        <dbReference type="EMBL" id="QNQ09749.1"/>
    </source>
</evidence>
<reference evidence="2 3" key="1">
    <citation type="submission" date="2020-09" db="EMBL/GenBank/DDBJ databases">
        <title>Sphingomonas sp., a new species isolated from pork steak.</title>
        <authorList>
            <person name="Heidler von Heilborn D."/>
        </authorList>
    </citation>
    <scope>NUCLEOTIDE SEQUENCE [LARGE SCALE GENOMIC DNA]</scope>
    <source>
        <strain evidence="3">S8-3T</strain>
    </source>
</reference>
<dbReference type="RefSeq" id="WP_187762058.1">
    <property type="nucleotide sequence ID" value="NZ_CP061038.1"/>
</dbReference>
<gene>
    <name evidence="2" type="ORF">H3Z74_00340</name>
</gene>
<feature type="chain" id="PRO_5029000998" evidence="1">
    <location>
        <begin position="25"/>
        <end position="247"/>
    </location>
</feature>
<dbReference type="Proteomes" id="UP000516148">
    <property type="component" value="Chromosome"/>
</dbReference>
<keyword evidence="3" id="KW-1185">Reference proteome</keyword>
<dbReference type="AlphaFoldDB" id="A0A7H0LJ96"/>
<dbReference type="KEGG" id="spap:H3Z74_00340"/>
<feature type="signal peptide" evidence="1">
    <location>
        <begin position="1"/>
        <end position="24"/>
    </location>
</feature>
<protein>
    <submittedName>
        <fullName evidence="2">Uncharacterized protein</fullName>
    </submittedName>
</protein>
<evidence type="ECO:0000313" key="3">
    <source>
        <dbReference type="Proteomes" id="UP000516148"/>
    </source>
</evidence>
<organism evidence="2 3">
    <name type="scientific">Sphingomonas alpina</name>
    <dbReference type="NCBI Taxonomy" id="653931"/>
    <lineage>
        <taxon>Bacteria</taxon>
        <taxon>Pseudomonadati</taxon>
        <taxon>Pseudomonadota</taxon>
        <taxon>Alphaproteobacteria</taxon>
        <taxon>Sphingomonadales</taxon>
        <taxon>Sphingomonadaceae</taxon>
        <taxon>Sphingomonas</taxon>
    </lineage>
</organism>
<sequence>MTMFHAATACRLLSILALATVVHASPAAARKVVVKVDGRTMPWDPGVNAKLPFGQSDGKRPVYVWGLELTANDRITLIATGLVNVVHGGPRPPVSQSRVRTAADDTGPVGLVQPGFPDIGDAMKSMGQPNGFGPVAQFGAWGPAGQPYQPANAYRGAFGSVFPSYYIRPKDYPVRINALIGAFVDADGTVIGQPFPIGDYAVAQVPEGAVAIALGLNAESFAYNRGTFEVVIDTKVGRVTVEDAPAP</sequence>
<accession>A0A7H0LJ96</accession>